<accession>A0A409WLR8</accession>
<feature type="transmembrane region" description="Helical" evidence="1">
    <location>
        <begin position="36"/>
        <end position="58"/>
    </location>
</feature>
<comment type="caution">
    <text evidence="2">The sequence shown here is derived from an EMBL/GenBank/DDBJ whole genome shotgun (WGS) entry which is preliminary data.</text>
</comment>
<organism evidence="2 3">
    <name type="scientific">Gymnopilus dilepis</name>
    <dbReference type="NCBI Taxonomy" id="231916"/>
    <lineage>
        <taxon>Eukaryota</taxon>
        <taxon>Fungi</taxon>
        <taxon>Dikarya</taxon>
        <taxon>Basidiomycota</taxon>
        <taxon>Agaricomycotina</taxon>
        <taxon>Agaricomycetes</taxon>
        <taxon>Agaricomycetidae</taxon>
        <taxon>Agaricales</taxon>
        <taxon>Agaricineae</taxon>
        <taxon>Hymenogastraceae</taxon>
        <taxon>Gymnopilus</taxon>
    </lineage>
</organism>
<keyword evidence="1" id="KW-0472">Membrane</keyword>
<keyword evidence="1" id="KW-1133">Transmembrane helix</keyword>
<dbReference type="EMBL" id="NHYE01005001">
    <property type="protein sequence ID" value="PPQ79468.1"/>
    <property type="molecule type" value="Genomic_DNA"/>
</dbReference>
<dbReference type="InParanoid" id="A0A409WLR8"/>
<dbReference type="Proteomes" id="UP000284706">
    <property type="component" value="Unassembled WGS sequence"/>
</dbReference>
<feature type="transmembrane region" description="Helical" evidence="1">
    <location>
        <begin position="153"/>
        <end position="174"/>
    </location>
</feature>
<evidence type="ECO:0000313" key="3">
    <source>
        <dbReference type="Proteomes" id="UP000284706"/>
    </source>
</evidence>
<evidence type="ECO:0000313" key="2">
    <source>
        <dbReference type="EMBL" id="PPQ79468.1"/>
    </source>
</evidence>
<dbReference type="AlphaFoldDB" id="A0A409WLR8"/>
<keyword evidence="3" id="KW-1185">Reference proteome</keyword>
<feature type="transmembrane region" description="Helical" evidence="1">
    <location>
        <begin position="78"/>
        <end position="101"/>
    </location>
</feature>
<sequence>MAETTSLLADVDSTSLLSQTAESKPASQYFKGIRKLLSIIAVVSSIISIGLLVSNLIIIGNAQFSWNPWWTQQKSKQLIFVMIPSIVFSALNIFVTIPILLSMVVDGVLAGYVIARVVGFIESFPDSSWCQTRYNYPGRTPIPPPAGCGHWKLVSTVLMGITAGFSILIAYVYCLHCSIAPSELGSLPNQVVAEAVGPVATNRRDLHSN</sequence>
<proteinExistence type="predicted"/>
<name>A0A409WLR8_9AGAR</name>
<reference evidence="2 3" key="1">
    <citation type="journal article" date="2018" name="Evol. Lett.">
        <title>Horizontal gene cluster transfer increased hallucinogenic mushroom diversity.</title>
        <authorList>
            <person name="Reynolds H.T."/>
            <person name="Vijayakumar V."/>
            <person name="Gluck-Thaler E."/>
            <person name="Korotkin H.B."/>
            <person name="Matheny P.B."/>
            <person name="Slot J.C."/>
        </authorList>
    </citation>
    <scope>NUCLEOTIDE SEQUENCE [LARGE SCALE GENOMIC DNA]</scope>
    <source>
        <strain evidence="2 3">SRW20</strain>
    </source>
</reference>
<keyword evidence="1" id="KW-0812">Transmembrane</keyword>
<evidence type="ECO:0000256" key="1">
    <source>
        <dbReference type="SAM" id="Phobius"/>
    </source>
</evidence>
<protein>
    <submittedName>
        <fullName evidence="2">Uncharacterized protein</fullName>
    </submittedName>
</protein>
<gene>
    <name evidence="2" type="ORF">CVT26_007711</name>
</gene>
<dbReference type="OrthoDB" id="3060264at2759"/>